<reference evidence="1 2" key="1">
    <citation type="submission" date="2018-12" db="EMBL/GenBank/DDBJ databases">
        <title>Venturia inaequalis Genome Resource.</title>
        <authorList>
            <person name="Lichtner F.J."/>
        </authorList>
    </citation>
    <scope>NUCLEOTIDE SEQUENCE [LARGE SCALE GENOMIC DNA]</scope>
    <source>
        <strain evidence="1 2">120213</strain>
    </source>
</reference>
<protein>
    <submittedName>
        <fullName evidence="1">Uncharacterized protein</fullName>
    </submittedName>
</protein>
<name>A0A8H3VH99_VENIN</name>
<gene>
    <name evidence="1" type="ORF">EG328_004135</name>
</gene>
<dbReference type="Proteomes" id="UP000447873">
    <property type="component" value="Unassembled WGS sequence"/>
</dbReference>
<proteinExistence type="predicted"/>
<dbReference type="AlphaFoldDB" id="A0A8H3VH99"/>
<evidence type="ECO:0000313" key="2">
    <source>
        <dbReference type="Proteomes" id="UP000447873"/>
    </source>
</evidence>
<sequence length="217" mass="24787">MPENTRMAFEPETENAQFAEGDNRFDTTQLSNRERHTILWDSIFCDYQWIEEIVRDFSATPFLIGTRLDALHLGNKDDSKLLYAALISGDISGDVTYTKDLFFSCLKPHKHVEGTYEILFDSGIILNISDILNCPELIPVDIKQLLYDGDKLSSTYSFWRDVDGAPRRLESASLTLTKSRIPGDEEHFWILKLKSNDGPSGLEVFLGDWKQSKYGVH</sequence>
<dbReference type="EMBL" id="WNWS01000023">
    <property type="protein sequence ID" value="KAE9987003.1"/>
    <property type="molecule type" value="Genomic_DNA"/>
</dbReference>
<comment type="caution">
    <text evidence="1">The sequence shown here is derived from an EMBL/GenBank/DDBJ whole genome shotgun (WGS) entry which is preliminary data.</text>
</comment>
<organism evidence="1 2">
    <name type="scientific">Venturia inaequalis</name>
    <name type="common">Apple scab fungus</name>
    <dbReference type="NCBI Taxonomy" id="5025"/>
    <lineage>
        <taxon>Eukaryota</taxon>
        <taxon>Fungi</taxon>
        <taxon>Dikarya</taxon>
        <taxon>Ascomycota</taxon>
        <taxon>Pezizomycotina</taxon>
        <taxon>Dothideomycetes</taxon>
        <taxon>Pleosporomycetidae</taxon>
        <taxon>Venturiales</taxon>
        <taxon>Venturiaceae</taxon>
        <taxon>Venturia</taxon>
    </lineage>
</organism>
<evidence type="ECO:0000313" key="1">
    <source>
        <dbReference type="EMBL" id="KAE9987003.1"/>
    </source>
</evidence>
<accession>A0A8H3VH99</accession>